<keyword evidence="6" id="KW-1185">Reference proteome</keyword>
<dbReference type="Gene3D" id="3.40.50.300">
    <property type="entry name" value="P-loop containing nucleotide triphosphate hydrolases"/>
    <property type="match status" value="1"/>
</dbReference>
<accession>A0A6N6MB54</accession>
<dbReference type="InterPro" id="IPR015854">
    <property type="entry name" value="ABC_transpr_LolD-like"/>
</dbReference>
<dbReference type="EMBL" id="WAAT01000044">
    <property type="protein sequence ID" value="KAB1067792.1"/>
    <property type="molecule type" value="Genomic_DNA"/>
</dbReference>
<dbReference type="Pfam" id="PF00005">
    <property type="entry name" value="ABC_tran"/>
    <property type="match status" value="1"/>
</dbReference>
<dbReference type="PROSITE" id="PS00211">
    <property type="entry name" value="ABC_TRANSPORTER_1"/>
    <property type="match status" value="1"/>
</dbReference>
<sequence length="218" mass="24659">MISCNNITFKYPQSDFVFQLKNMDIKKGQQTAIIGPSGCGKTTFINLISGILKPDSGVISVDDITLSDFNKTERQDFRIVSMGLIFQEFELLDYLSVFENILLPYRINSLLSLDKKVKERAKILAERVGLGDKITRYPKQLSQGERQRVAICRALIAEPKVLLCDEPTANLDPVNRDNIIDILTSYCQDKQTTLVVVTHDHEILPRFKSVINLNPHSS</sequence>
<feature type="domain" description="ABC transporter" evidence="4">
    <location>
        <begin position="2"/>
        <end position="218"/>
    </location>
</feature>
<evidence type="ECO:0000259" key="4">
    <source>
        <dbReference type="PROSITE" id="PS50893"/>
    </source>
</evidence>
<dbReference type="GO" id="GO:0005886">
    <property type="term" value="C:plasma membrane"/>
    <property type="evidence" value="ECO:0007669"/>
    <property type="project" value="TreeGrafter"/>
</dbReference>
<keyword evidence="1" id="KW-0813">Transport</keyword>
<dbReference type="PROSITE" id="PS50893">
    <property type="entry name" value="ABC_TRANSPORTER_2"/>
    <property type="match status" value="1"/>
</dbReference>
<comment type="caution">
    <text evidence="5">The sequence shown here is derived from an EMBL/GenBank/DDBJ whole genome shotgun (WGS) entry which is preliminary data.</text>
</comment>
<dbReference type="InterPro" id="IPR027417">
    <property type="entry name" value="P-loop_NTPase"/>
</dbReference>
<dbReference type="SUPFAM" id="SSF52540">
    <property type="entry name" value="P-loop containing nucleoside triphosphate hydrolases"/>
    <property type="match status" value="1"/>
</dbReference>
<proteinExistence type="predicted"/>
<evidence type="ECO:0000256" key="1">
    <source>
        <dbReference type="ARBA" id="ARBA00022448"/>
    </source>
</evidence>
<keyword evidence="3 5" id="KW-0067">ATP-binding</keyword>
<dbReference type="InterPro" id="IPR003593">
    <property type="entry name" value="AAA+_ATPase"/>
</dbReference>
<organism evidence="5 6">
    <name type="scientific">Pseudotamlana haliotis</name>
    <dbReference type="NCBI Taxonomy" id="2614804"/>
    <lineage>
        <taxon>Bacteria</taxon>
        <taxon>Pseudomonadati</taxon>
        <taxon>Bacteroidota</taxon>
        <taxon>Flavobacteriia</taxon>
        <taxon>Flavobacteriales</taxon>
        <taxon>Flavobacteriaceae</taxon>
        <taxon>Pseudotamlana</taxon>
    </lineage>
</organism>
<reference evidence="5 6" key="1">
    <citation type="submission" date="2019-09" db="EMBL/GenBank/DDBJ databases">
        <authorList>
            <person name="Cao W.R."/>
        </authorList>
    </citation>
    <scope>NUCLEOTIDE SEQUENCE [LARGE SCALE GENOMIC DNA]</scope>
    <source>
        <strain evidence="5 6">B1N29</strain>
    </source>
</reference>
<dbReference type="InterPro" id="IPR017871">
    <property type="entry name" value="ABC_transporter-like_CS"/>
</dbReference>
<dbReference type="AlphaFoldDB" id="A0A6N6MB54"/>
<evidence type="ECO:0000313" key="5">
    <source>
        <dbReference type="EMBL" id="KAB1067792.1"/>
    </source>
</evidence>
<dbReference type="PANTHER" id="PTHR24220">
    <property type="entry name" value="IMPORT ATP-BINDING PROTEIN"/>
    <property type="match status" value="1"/>
</dbReference>
<dbReference type="InterPro" id="IPR017911">
    <property type="entry name" value="MacB-like_ATP-bd"/>
</dbReference>
<dbReference type="GO" id="GO:0005524">
    <property type="term" value="F:ATP binding"/>
    <property type="evidence" value="ECO:0007669"/>
    <property type="project" value="UniProtKB-KW"/>
</dbReference>
<keyword evidence="2" id="KW-0547">Nucleotide-binding</keyword>
<dbReference type="InterPro" id="IPR003439">
    <property type="entry name" value="ABC_transporter-like_ATP-bd"/>
</dbReference>
<evidence type="ECO:0000313" key="6">
    <source>
        <dbReference type="Proteomes" id="UP000441333"/>
    </source>
</evidence>
<evidence type="ECO:0000256" key="2">
    <source>
        <dbReference type="ARBA" id="ARBA00022741"/>
    </source>
</evidence>
<protein>
    <submittedName>
        <fullName evidence="5">ABC transporter ATP-binding protein</fullName>
    </submittedName>
</protein>
<dbReference type="GO" id="GO:0016887">
    <property type="term" value="F:ATP hydrolysis activity"/>
    <property type="evidence" value="ECO:0007669"/>
    <property type="project" value="InterPro"/>
</dbReference>
<dbReference type="CDD" id="cd03255">
    <property type="entry name" value="ABC_MJ0796_LolCDE_FtsE"/>
    <property type="match status" value="1"/>
</dbReference>
<dbReference type="SMART" id="SM00382">
    <property type="entry name" value="AAA"/>
    <property type="match status" value="1"/>
</dbReference>
<dbReference type="Proteomes" id="UP000441333">
    <property type="component" value="Unassembled WGS sequence"/>
</dbReference>
<dbReference type="PANTHER" id="PTHR24220:SF659">
    <property type="entry name" value="TRANSPORTER, PUTATIVE-RELATED"/>
    <property type="match status" value="1"/>
</dbReference>
<gene>
    <name evidence="5" type="ORF">F6U93_09315</name>
</gene>
<dbReference type="GO" id="GO:0022857">
    <property type="term" value="F:transmembrane transporter activity"/>
    <property type="evidence" value="ECO:0007669"/>
    <property type="project" value="TreeGrafter"/>
</dbReference>
<evidence type="ECO:0000256" key="3">
    <source>
        <dbReference type="ARBA" id="ARBA00022840"/>
    </source>
</evidence>
<name>A0A6N6MB54_9FLAO</name>